<evidence type="ECO:0000313" key="3">
    <source>
        <dbReference type="Proteomes" id="UP000177069"/>
    </source>
</evidence>
<proteinExistence type="predicted"/>
<keyword evidence="1" id="KW-0812">Transmembrane</keyword>
<keyword evidence="1" id="KW-1133">Transmembrane helix</keyword>
<dbReference type="EMBL" id="MFBA01000027">
    <property type="protein sequence ID" value="OGD85424.1"/>
    <property type="molecule type" value="Genomic_DNA"/>
</dbReference>
<sequence>MVTGEEIPERSKFWFRHYFATGATPRIFDQITIVYCLVLAIFAFVVFWPIISKIKFEEAFFTPLAPFLIYLLSSLGFSANDAIRILFTVSLIVSTVGVYLLARDLTKRQVVPILASLIYLLPPIPVFVLTFFKRGLFEVELASARSFFSVVYGDGAHFLALAIIPFAMLFFIRYLKSGSRGDLLLTVVCGSLILLANRSQSVSLFLILGVCALAEIFLSRGWEKIKRLLLVIVLCVGLVSFWYTPDFWVKSIGLFSEQLTQNFKFLFPLPFTLVVLSFFLSVVFFAKQEDRQPIFMSFLLFALFALITFDWFMNQRSYIAHPYRLLPNLNMFTAVTVALALGAIFDKLRLSQKFAFEVWPIFLRVLGALAFGIVSFMTLAVVAQTIFPYMLLVLSGPSGLWIKISQNITSDRKQALDLAGENFRLVGTQDFGHYWFGILLSFIFLILLVLLVTGRGKADAGSQSNNAGFKEV</sequence>
<feature type="transmembrane region" description="Helical" evidence="1">
    <location>
        <begin position="83"/>
        <end position="101"/>
    </location>
</feature>
<gene>
    <name evidence="2" type="ORF">A2696_03035</name>
</gene>
<feature type="transmembrane region" description="Helical" evidence="1">
    <location>
        <begin position="265"/>
        <end position="286"/>
    </location>
</feature>
<evidence type="ECO:0008006" key="4">
    <source>
        <dbReference type="Google" id="ProtNLM"/>
    </source>
</evidence>
<dbReference type="AlphaFoldDB" id="A0A1F5G0T9"/>
<feature type="transmembrane region" description="Helical" evidence="1">
    <location>
        <begin position="179"/>
        <end position="196"/>
    </location>
</feature>
<dbReference type="Proteomes" id="UP000177069">
    <property type="component" value="Unassembled WGS sequence"/>
</dbReference>
<evidence type="ECO:0000313" key="2">
    <source>
        <dbReference type="EMBL" id="OGD85424.1"/>
    </source>
</evidence>
<feature type="transmembrane region" description="Helical" evidence="1">
    <location>
        <begin position="58"/>
        <end position="77"/>
    </location>
</feature>
<evidence type="ECO:0000256" key="1">
    <source>
        <dbReference type="SAM" id="Phobius"/>
    </source>
</evidence>
<organism evidence="2 3">
    <name type="scientific">Candidatus Curtissbacteria bacterium RIFCSPHIGHO2_01_FULL_41_13</name>
    <dbReference type="NCBI Taxonomy" id="1797745"/>
    <lineage>
        <taxon>Bacteria</taxon>
        <taxon>Candidatus Curtissiibacteriota</taxon>
    </lineage>
</organism>
<feature type="transmembrane region" description="Helical" evidence="1">
    <location>
        <begin position="32"/>
        <end position="51"/>
    </location>
</feature>
<name>A0A1F5G0T9_9BACT</name>
<keyword evidence="1" id="KW-0472">Membrane</keyword>
<feature type="transmembrane region" description="Helical" evidence="1">
    <location>
        <begin position="293"/>
        <end position="313"/>
    </location>
</feature>
<comment type="caution">
    <text evidence="2">The sequence shown here is derived from an EMBL/GenBank/DDBJ whole genome shotgun (WGS) entry which is preliminary data.</text>
</comment>
<feature type="transmembrane region" description="Helical" evidence="1">
    <location>
        <begin position="366"/>
        <end position="391"/>
    </location>
</feature>
<feature type="transmembrane region" description="Helical" evidence="1">
    <location>
        <begin position="325"/>
        <end position="345"/>
    </location>
</feature>
<feature type="transmembrane region" description="Helical" evidence="1">
    <location>
        <begin position="113"/>
        <end position="132"/>
    </location>
</feature>
<protein>
    <recommendedName>
        <fullName evidence="4">Glycosyltransferase RgtA/B/C/D-like domain-containing protein</fullName>
    </recommendedName>
</protein>
<accession>A0A1F5G0T9</accession>
<feature type="transmembrane region" description="Helical" evidence="1">
    <location>
        <begin position="202"/>
        <end position="221"/>
    </location>
</feature>
<feature type="transmembrane region" description="Helical" evidence="1">
    <location>
        <begin position="152"/>
        <end position="172"/>
    </location>
</feature>
<feature type="transmembrane region" description="Helical" evidence="1">
    <location>
        <begin position="434"/>
        <end position="453"/>
    </location>
</feature>
<reference evidence="2 3" key="1">
    <citation type="journal article" date="2016" name="Nat. Commun.">
        <title>Thousands of microbial genomes shed light on interconnected biogeochemical processes in an aquifer system.</title>
        <authorList>
            <person name="Anantharaman K."/>
            <person name="Brown C.T."/>
            <person name="Hug L.A."/>
            <person name="Sharon I."/>
            <person name="Castelle C.J."/>
            <person name="Probst A.J."/>
            <person name="Thomas B.C."/>
            <person name="Singh A."/>
            <person name="Wilkins M.J."/>
            <person name="Karaoz U."/>
            <person name="Brodie E.L."/>
            <person name="Williams K.H."/>
            <person name="Hubbard S.S."/>
            <person name="Banfield J.F."/>
        </authorList>
    </citation>
    <scope>NUCLEOTIDE SEQUENCE [LARGE SCALE GENOMIC DNA]</scope>
</reference>
<feature type="transmembrane region" description="Helical" evidence="1">
    <location>
        <begin position="228"/>
        <end position="245"/>
    </location>
</feature>